<evidence type="ECO:0000313" key="2">
    <source>
        <dbReference type="EMBL" id="XDJ75987.1"/>
    </source>
</evidence>
<name>A0AB39DVX4_9BURK</name>
<proteinExistence type="predicted"/>
<dbReference type="AlphaFoldDB" id="A0AB39DVX4"/>
<accession>A0AB39DVX4</accession>
<organism evidence="1">
    <name type="scientific">Castellaniella ginsengisoli</name>
    <dbReference type="NCBI Taxonomy" id="546114"/>
    <lineage>
        <taxon>Bacteria</taxon>
        <taxon>Pseudomonadati</taxon>
        <taxon>Pseudomonadota</taxon>
        <taxon>Betaproteobacteria</taxon>
        <taxon>Burkholderiales</taxon>
        <taxon>Alcaligenaceae</taxon>
        <taxon>Castellaniella</taxon>
    </lineage>
</organism>
<reference evidence="1" key="1">
    <citation type="submission" date="2024-05" db="EMBL/GenBank/DDBJ databases">
        <authorList>
            <person name="Luo Y.-C."/>
            <person name="Nicholds J."/>
            <person name="Mortimer T."/>
            <person name="Maboni G."/>
        </authorList>
    </citation>
    <scope>NUCLEOTIDE SEQUENCE</scope>
    <source>
        <strain evidence="2">143769</strain>
        <strain evidence="1">148131</strain>
    </source>
</reference>
<dbReference type="EMBL" id="CP158258">
    <property type="protein sequence ID" value="XDJ58169.1"/>
    <property type="molecule type" value="Genomic_DNA"/>
</dbReference>
<dbReference type="RefSeq" id="WP_368648006.1">
    <property type="nucleotide sequence ID" value="NZ_CP158258.1"/>
</dbReference>
<protein>
    <submittedName>
        <fullName evidence="1">Uncharacterized protein</fullName>
    </submittedName>
</protein>
<dbReference type="EMBL" id="CP158265">
    <property type="protein sequence ID" value="XDJ75987.1"/>
    <property type="molecule type" value="Genomic_DNA"/>
</dbReference>
<gene>
    <name evidence="1" type="ORF">ABRY90_13045</name>
    <name evidence="2" type="ORF">ABRZ10_07200</name>
</gene>
<evidence type="ECO:0000313" key="1">
    <source>
        <dbReference type="EMBL" id="XDJ58169.1"/>
    </source>
</evidence>
<sequence>MTINTEAIRDAAGVLDVLTSNLRADHPFRADAATRAKDCVGLIYAAADEMDRLRAALLWTAGTLQVCCHVRRVIREGDQITCEKETRTIKHILDQADAALGDPS</sequence>